<evidence type="ECO:0000256" key="1">
    <source>
        <dbReference type="SAM" id="Phobius"/>
    </source>
</evidence>
<dbReference type="Proteomes" id="UP000030661">
    <property type="component" value="Unassembled WGS sequence"/>
</dbReference>
<evidence type="ECO:0000313" key="3">
    <source>
        <dbReference type="Proteomes" id="UP000030661"/>
    </source>
</evidence>
<reference evidence="2" key="1">
    <citation type="journal article" date="2015" name="PeerJ">
        <title>First genomic representation of candidate bacterial phylum KSB3 points to enhanced environmental sensing as a trigger of wastewater bulking.</title>
        <authorList>
            <person name="Sekiguchi Y."/>
            <person name="Ohashi A."/>
            <person name="Parks D.H."/>
            <person name="Yamauchi T."/>
            <person name="Tyson G.W."/>
            <person name="Hugenholtz P."/>
        </authorList>
    </citation>
    <scope>NUCLEOTIDE SEQUENCE [LARGE SCALE GENOMIC DNA]</scope>
</reference>
<dbReference type="HOGENOM" id="CLU_390148_0_0_0"/>
<dbReference type="EMBL" id="DF820463">
    <property type="protein sequence ID" value="GAK54935.1"/>
    <property type="molecule type" value="Genomic_DNA"/>
</dbReference>
<dbReference type="InterPro" id="IPR002591">
    <property type="entry name" value="Phosphodiest/P_Trfase"/>
</dbReference>
<keyword evidence="1" id="KW-0472">Membrane</keyword>
<dbReference type="AlphaFoldDB" id="A0A0S6W5R3"/>
<feature type="transmembrane region" description="Helical" evidence="1">
    <location>
        <begin position="32"/>
        <end position="59"/>
    </location>
</feature>
<keyword evidence="1" id="KW-0812">Transmembrane</keyword>
<dbReference type="eggNOG" id="COG3379">
    <property type="taxonomic scope" value="Bacteria"/>
</dbReference>
<organism evidence="2">
    <name type="scientific">Vecturithrix granuli</name>
    <dbReference type="NCBI Taxonomy" id="1499967"/>
    <lineage>
        <taxon>Bacteria</taxon>
        <taxon>Candidatus Moduliflexota</taxon>
        <taxon>Candidatus Vecturitrichia</taxon>
        <taxon>Candidatus Vecturitrichales</taxon>
        <taxon>Candidatus Vecturitrichaceae</taxon>
        <taxon>Candidatus Vecturithrix</taxon>
    </lineage>
</organism>
<dbReference type="STRING" id="1499967.U27_01766"/>
<dbReference type="InterPro" id="IPR017850">
    <property type="entry name" value="Alkaline_phosphatase_core_sf"/>
</dbReference>
<gene>
    <name evidence="2" type="ORF">U27_01766</name>
</gene>
<dbReference type="SUPFAM" id="SSF53649">
    <property type="entry name" value="Alkaline phosphatase-like"/>
    <property type="match status" value="1"/>
</dbReference>
<keyword evidence="3" id="KW-1185">Reference proteome</keyword>
<name>A0A0S6W5R3_VECG1</name>
<sequence length="699" mass="78385">MYDWIIGLVSLLVLVYAPPASAYIGPGAGFAVVSSFLILFVTIFVAFLTILIWPFRALWLKIKRRKFQKDRQVKRVVVIGLDGLDPALTQGFIHAGKLPNFQQLKEEGSFRPLQTTSPSISPVAWSTYATGVNPGKHRIFDFFTRNPKNYLPVLSSSEVTSYTKIIKIGPVKIPFLKTGVNFLRKSTSFWKILGEHGIFCSVLRVPITFPPEKFYGTCLSAMCAPDVRGTQGSFTLFTSENGGNGSAKTGGTVVPLRFNNNRFEADIPGPTLSSNGKSQTLSLPLKGTVDFAKKTVTLKLMNEALDLKLGEYSPWLQLEFKAGFRKRISGIVRFLVTDLEPEVRIYMTPINIDPEKPALPVSHPLYFSIGLSKLQGAFSTLGLAEDTWALNEGVINEAVFLEQAYDIYEERKKHLFDSLKKNTDGFVTCVFDTTDRIQHMFFRHLDADHPANTGKDCETHKHAIAELYVKMDELIGEVRRALKPDDVLMVVSDHGFKPFKWGVNLNSWLWKEGYLVLKEGATPGDAEWFLNVDWPKTRAFAYALAGIFFNVKGRERDGIVEPGEERLALQREMQAKLEALVDEKRDKRPIRRCMLSQEVLHGPYLRDCPDLLVGYHVGYRASWNSAVGRVTNEVIEDNLKHWSGDHGIDPELVPGVFFSNWKLEQQKPALADLAPTILTLFGIGPQAFHDGVALNLTKP</sequence>
<keyword evidence="1" id="KW-1133">Transmembrane helix</keyword>
<protein>
    <submittedName>
        <fullName evidence="2">Type I phosphodiesterase/nucleotide pyrophosphatase</fullName>
    </submittedName>
</protein>
<dbReference type="Gene3D" id="3.40.720.10">
    <property type="entry name" value="Alkaline Phosphatase, subunit A"/>
    <property type="match status" value="2"/>
</dbReference>
<evidence type="ECO:0000313" key="2">
    <source>
        <dbReference type="EMBL" id="GAK54935.1"/>
    </source>
</evidence>
<proteinExistence type="predicted"/>
<accession>A0A0S6W5R3</accession>
<dbReference type="Pfam" id="PF01663">
    <property type="entry name" value="Phosphodiest"/>
    <property type="match status" value="2"/>
</dbReference>